<comment type="catalytic activity">
    <reaction evidence="1 14 15 16">
        <text>Endonucleolytic cleavage to 5'-phosphomonoester.</text>
        <dbReference type="EC" id="3.1.26.4"/>
    </reaction>
</comment>
<evidence type="ECO:0000313" key="18">
    <source>
        <dbReference type="EMBL" id="MEA5140686.1"/>
    </source>
</evidence>
<dbReference type="InterPro" id="IPR036397">
    <property type="entry name" value="RNaseH_sf"/>
</dbReference>
<dbReference type="Proteomes" id="UP001302949">
    <property type="component" value="Unassembled WGS sequence"/>
</dbReference>
<evidence type="ECO:0000256" key="2">
    <source>
        <dbReference type="ARBA" id="ARBA00001946"/>
    </source>
</evidence>
<accession>A0ABU5QCW2</accession>
<feature type="binding site" evidence="14 15">
    <location>
        <position position="108"/>
    </location>
    <ligand>
        <name>a divalent metal cation</name>
        <dbReference type="ChEBI" id="CHEBI:60240"/>
    </ligand>
</feature>
<feature type="binding site" evidence="14 15">
    <location>
        <position position="16"/>
    </location>
    <ligand>
        <name>a divalent metal cation</name>
        <dbReference type="ChEBI" id="CHEBI:60240"/>
    </ligand>
</feature>
<dbReference type="CDD" id="cd07182">
    <property type="entry name" value="RNase_HII_bacteria_HII_like"/>
    <property type="match status" value="1"/>
</dbReference>
<name>A0ABU5QCW2_9BACT</name>
<dbReference type="GO" id="GO:0004523">
    <property type="term" value="F:RNA-DNA hybrid ribonuclease activity"/>
    <property type="evidence" value="ECO:0007669"/>
    <property type="project" value="UniProtKB-EC"/>
</dbReference>
<evidence type="ECO:0000256" key="9">
    <source>
        <dbReference type="ARBA" id="ARBA00022722"/>
    </source>
</evidence>
<dbReference type="EMBL" id="JAYFUM010000020">
    <property type="protein sequence ID" value="MEA5140686.1"/>
    <property type="molecule type" value="Genomic_DNA"/>
</dbReference>
<dbReference type="SUPFAM" id="SSF53098">
    <property type="entry name" value="Ribonuclease H-like"/>
    <property type="match status" value="1"/>
</dbReference>
<comment type="caution">
    <text evidence="18">The sequence shown here is derived from an EMBL/GenBank/DDBJ whole genome shotgun (WGS) entry which is preliminary data.</text>
</comment>
<evidence type="ECO:0000256" key="5">
    <source>
        <dbReference type="ARBA" id="ARBA00007383"/>
    </source>
</evidence>
<sequence length="190" mass="21565">MLKSFYNENFIEAGLDEAGRGCLAGPVVAAAVILPKYYTHTLLNDSKQLTKSQRETLRKDILNDAIAWEIAEVSNQEIDEINILKASMKAMHLATDKLKVRPEHLLIDGNRFPNYPQIPHTCIVKGDTKFLSIAAASILAKTYRDDLMEELAKSFPEYGWEHNAGYPTPKHRKAIKEFGVTIHHRLTFRM</sequence>
<dbReference type="NCBIfam" id="NF000595">
    <property type="entry name" value="PRK00015.1-3"/>
    <property type="match status" value="1"/>
</dbReference>
<evidence type="ECO:0000259" key="17">
    <source>
        <dbReference type="PROSITE" id="PS51975"/>
    </source>
</evidence>
<dbReference type="InterPro" id="IPR022898">
    <property type="entry name" value="RNase_HII"/>
</dbReference>
<keyword evidence="8 14" id="KW-0963">Cytoplasm</keyword>
<evidence type="ECO:0000313" key="19">
    <source>
        <dbReference type="Proteomes" id="UP001302949"/>
    </source>
</evidence>
<reference evidence="18 19" key="1">
    <citation type="submission" date="2023-12" db="EMBL/GenBank/DDBJ databases">
        <title>Novel species of the genus Arcicella isolated from rivers.</title>
        <authorList>
            <person name="Lu H."/>
        </authorList>
    </citation>
    <scope>NUCLEOTIDE SEQUENCE [LARGE SCALE GENOMIC DNA]</scope>
    <source>
        <strain evidence="18 19">KCTC 23307</strain>
    </source>
</reference>
<dbReference type="InterPro" id="IPR001352">
    <property type="entry name" value="RNase_HII/HIII"/>
</dbReference>
<dbReference type="InterPro" id="IPR024567">
    <property type="entry name" value="RNase_HII/HIII_dom"/>
</dbReference>
<evidence type="ECO:0000256" key="7">
    <source>
        <dbReference type="ARBA" id="ARBA00019179"/>
    </source>
</evidence>
<comment type="subcellular location">
    <subcellularLocation>
        <location evidence="4 14">Cytoplasm</location>
    </subcellularLocation>
</comment>
<keyword evidence="19" id="KW-1185">Reference proteome</keyword>
<evidence type="ECO:0000256" key="8">
    <source>
        <dbReference type="ARBA" id="ARBA00022490"/>
    </source>
</evidence>
<dbReference type="HAMAP" id="MF_00052_B">
    <property type="entry name" value="RNase_HII_B"/>
    <property type="match status" value="1"/>
</dbReference>
<evidence type="ECO:0000256" key="13">
    <source>
        <dbReference type="ARBA" id="ARBA00023211"/>
    </source>
</evidence>
<dbReference type="RefSeq" id="WP_323297841.1">
    <property type="nucleotide sequence ID" value="NZ_JAYFUM010000020.1"/>
</dbReference>
<evidence type="ECO:0000256" key="6">
    <source>
        <dbReference type="ARBA" id="ARBA00012180"/>
    </source>
</evidence>
<comment type="similarity">
    <text evidence="5 14 16">Belongs to the RNase HII family.</text>
</comment>
<dbReference type="PANTHER" id="PTHR10954">
    <property type="entry name" value="RIBONUCLEASE H2 SUBUNIT A"/>
    <property type="match status" value="1"/>
</dbReference>
<evidence type="ECO:0000256" key="3">
    <source>
        <dbReference type="ARBA" id="ARBA00004065"/>
    </source>
</evidence>
<feature type="domain" description="RNase H type-2" evidence="17">
    <location>
        <begin position="10"/>
        <end position="190"/>
    </location>
</feature>
<dbReference type="InterPro" id="IPR012337">
    <property type="entry name" value="RNaseH-like_sf"/>
</dbReference>
<keyword evidence="9 14" id="KW-0540">Nuclease</keyword>
<proteinExistence type="inferred from homology"/>
<protein>
    <recommendedName>
        <fullName evidence="7 14">Ribonuclease HII</fullName>
        <shortName evidence="14">RNase HII</shortName>
        <ecNumber evidence="6 14">3.1.26.4</ecNumber>
    </recommendedName>
</protein>
<evidence type="ECO:0000256" key="1">
    <source>
        <dbReference type="ARBA" id="ARBA00000077"/>
    </source>
</evidence>
<comment type="cofactor">
    <cofactor evidence="14 15">
        <name>Mn(2+)</name>
        <dbReference type="ChEBI" id="CHEBI:29035"/>
    </cofactor>
    <cofactor evidence="14 15">
        <name>Mg(2+)</name>
        <dbReference type="ChEBI" id="CHEBI:18420"/>
    </cofactor>
    <text evidence="14 15">Manganese or magnesium. Binds 1 divalent metal ion per monomer in the absence of substrate. May bind a second metal ion after substrate binding.</text>
</comment>
<keyword evidence="13 14" id="KW-0464">Manganese</keyword>
<evidence type="ECO:0000256" key="12">
    <source>
        <dbReference type="ARBA" id="ARBA00022801"/>
    </source>
</evidence>
<keyword evidence="12 14" id="KW-0378">Hydrolase</keyword>
<evidence type="ECO:0000256" key="14">
    <source>
        <dbReference type="HAMAP-Rule" id="MF_00052"/>
    </source>
</evidence>
<dbReference type="Pfam" id="PF01351">
    <property type="entry name" value="RNase_HII"/>
    <property type="match status" value="1"/>
</dbReference>
<keyword evidence="10 14" id="KW-0479">Metal-binding</keyword>
<dbReference type="PANTHER" id="PTHR10954:SF18">
    <property type="entry name" value="RIBONUCLEASE HII"/>
    <property type="match status" value="1"/>
</dbReference>
<evidence type="ECO:0000256" key="16">
    <source>
        <dbReference type="RuleBase" id="RU003515"/>
    </source>
</evidence>
<organism evidence="18 19">
    <name type="scientific">Arcicella rigui</name>
    <dbReference type="NCBI Taxonomy" id="797020"/>
    <lineage>
        <taxon>Bacteria</taxon>
        <taxon>Pseudomonadati</taxon>
        <taxon>Bacteroidota</taxon>
        <taxon>Cytophagia</taxon>
        <taxon>Cytophagales</taxon>
        <taxon>Flectobacillaceae</taxon>
        <taxon>Arcicella</taxon>
    </lineage>
</organism>
<evidence type="ECO:0000256" key="4">
    <source>
        <dbReference type="ARBA" id="ARBA00004496"/>
    </source>
</evidence>
<comment type="function">
    <text evidence="3 14 16">Endonuclease that specifically degrades the RNA of RNA-DNA hybrids.</text>
</comment>
<evidence type="ECO:0000256" key="15">
    <source>
        <dbReference type="PROSITE-ProRule" id="PRU01319"/>
    </source>
</evidence>
<evidence type="ECO:0000256" key="10">
    <source>
        <dbReference type="ARBA" id="ARBA00022723"/>
    </source>
</evidence>
<evidence type="ECO:0000256" key="11">
    <source>
        <dbReference type="ARBA" id="ARBA00022759"/>
    </source>
</evidence>
<gene>
    <name evidence="14" type="primary">rnhB</name>
    <name evidence="18" type="ORF">VB248_16170</name>
</gene>
<dbReference type="Gene3D" id="3.30.420.10">
    <property type="entry name" value="Ribonuclease H-like superfamily/Ribonuclease H"/>
    <property type="match status" value="1"/>
</dbReference>
<dbReference type="PROSITE" id="PS51975">
    <property type="entry name" value="RNASE_H_2"/>
    <property type="match status" value="1"/>
</dbReference>
<dbReference type="EC" id="3.1.26.4" evidence="6 14"/>
<keyword evidence="11 14" id="KW-0255">Endonuclease</keyword>
<comment type="cofactor">
    <cofactor evidence="2">
        <name>Mg(2+)</name>
        <dbReference type="ChEBI" id="CHEBI:18420"/>
    </cofactor>
</comment>
<feature type="binding site" evidence="14 15">
    <location>
        <position position="17"/>
    </location>
    <ligand>
        <name>a divalent metal cation</name>
        <dbReference type="ChEBI" id="CHEBI:60240"/>
    </ligand>
</feature>